<dbReference type="Pfam" id="PF01475">
    <property type="entry name" value="FUR"/>
    <property type="match status" value="1"/>
</dbReference>
<evidence type="ECO:0000256" key="4">
    <source>
        <dbReference type="ARBA" id="ARBA00023015"/>
    </source>
</evidence>
<evidence type="ECO:0000256" key="2">
    <source>
        <dbReference type="ARBA" id="ARBA00022491"/>
    </source>
</evidence>
<dbReference type="Proteomes" id="UP001565200">
    <property type="component" value="Unassembled WGS sequence"/>
</dbReference>
<dbReference type="InterPro" id="IPR002481">
    <property type="entry name" value="FUR"/>
</dbReference>
<evidence type="ECO:0000313" key="7">
    <source>
        <dbReference type="EMBL" id="MEY8246003.1"/>
    </source>
</evidence>
<keyword evidence="6" id="KW-0804">Transcription</keyword>
<organism evidence="7 8">
    <name type="scientific">Heminiphilus faecis</name>
    <dbReference type="NCBI Taxonomy" id="2601703"/>
    <lineage>
        <taxon>Bacteria</taxon>
        <taxon>Pseudomonadati</taxon>
        <taxon>Bacteroidota</taxon>
        <taxon>Bacteroidia</taxon>
        <taxon>Bacteroidales</taxon>
        <taxon>Muribaculaceae</taxon>
        <taxon>Heminiphilus</taxon>
    </lineage>
</organism>
<dbReference type="Gene3D" id="3.30.1490.190">
    <property type="match status" value="1"/>
</dbReference>
<reference evidence="7 8" key="1">
    <citation type="submission" date="2024-03" db="EMBL/GenBank/DDBJ databases">
        <title>Mouse gut bacterial collection (mGBC) of GemPharmatech.</title>
        <authorList>
            <person name="He Y."/>
            <person name="Dong L."/>
            <person name="Wu D."/>
            <person name="Gao X."/>
            <person name="Lin Z."/>
        </authorList>
    </citation>
    <scope>NUCLEOTIDE SEQUENCE [LARGE SCALE GENOMIC DNA]</scope>
    <source>
        <strain evidence="7 8">54-13</strain>
    </source>
</reference>
<dbReference type="PANTHER" id="PTHR33202:SF8">
    <property type="entry name" value="PEROXIDE-RESPONSIVE REPRESSOR PERR"/>
    <property type="match status" value="1"/>
</dbReference>
<dbReference type="CDD" id="cd07153">
    <property type="entry name" value="Fur_like"/>
    <property type="match status" value="1"/>
</dbReference>
<comment type="caution">
    <text evidence="7">The sequence shown here is derived from an EMBL/GenBank/DDBJ whole genome shotgun (WGS) entry which is preliminary data.</text>
</comment>
<dbReference type="PANTHER" id="PTHR33202">
    <property type="entry name" value="ZINC UPTAKE REGULATION PROTEIN"/>
    <property type="match status" value="1"/>
</dbReference>
<keyword evidence="3" id="KW-0862">Zinc</keyword>
<keyword evidence="2" id="KW-0678">Repressor</keyword>
<accession>A0ABV4CX71</accession>
<evidence type="ECO:0000256" key="3">
    <source>
        <dbReference type="ARBA" id="ARBA00022833"/>
    </source>
</evidence>
<proteinExistence type="inferred from homology"/>
<evidence type="ECO:0000256" key="1">
    <source>
        <dbReference type="ARBA" id="ARBA00007957"/>
    </source>
</evidence>
<evidence type="ECO:0000256" key="6">
    <source>
        <dbReference type="ARBA" id="ARBA00023163"/>
    </source>
</evidence>
<dbReference type="RefSeq" id="WP_235898100.1">
    <property type="nucleotide sequence ID" value="NZ_JBCLPP010000029.1"/>
</dbReference>
<keyword evidence="4" id="KW-0805">Transcription regulation</keyword>
<sequence>MMTTAQVSQYLKAKGIRPSAQRIAIMRYLMEHPVHPTAENIYDALMPDMPSLSLTTVYNTLNCLVSSGIGVERLNSDPRNARFDFVDTPHAHMYCRCCGAVMDLPLDAVTFAGMSPDGDFHVEQIELCYRGLCSKCHDKM</sequence>
<protein>
    <submittedName>
        <fullName evidence="7">Fur family transcriptional regulator</fullName>
    </submittedName>
</protein>
<dbReference type="InterPro" id="IPR043135">
    <property type="entry name" value="Fur_C"/>
</dbReference>
<evidence type="ECO:0000256" key="5">
    <source>
        <dbReference type="ARBA" id="ARBA00023125"/>
    </source>
</evidence>
<dbReference type="InterPro" id="IPR036390">
    <property type="entry name" value="WH_DNA-bd_sf"/>
</dbReference>
<keyword evidence="5" id="KW-0238">DNA-binding</keyword>
<gene>
    <name evidence="7" type="ORF">AAK873_10300</name>
</gene>
<evidence type="ECO:0000313" key="8">
    <source>
        <dbReference type="Proteomes" id="UP001565200"/>
    </source>
</evidence>
<name>A0ABV4CX71_9BACT</name>
<dbReference type="InterPro" id="IPR036388">
    <property type="entry name" value="WH-like_DNA-bd_sf"/>
</dbReference>
<dbReference type="SUPFAM" id="SSF46785">
    <property type="entry name" value="Winged helix' DNA-binding domain"/>
    <property type="match status" value="1"/>
</dbReference>
<dbReference type="Gene3D" id="1.10.10.10">
    <property type="entry name" value="Winged helix-like DNA-binding domain superfamily/Winged helix DNA-binding domain"/>
    <property type="match status" value="1"/>
</dbReference>
<keyword evidence="8" id="KW-1185">Reference proteome</keyword>
<comment type="similarity">
    <text evidence="1">Belongs to the Fur family.</text>
</comment>
<dbReference type="EMBL" id="JBCLPP010000029">
    <property type="protein sequence ID" value="MEY8246003.1"/>
    <property type="molecule type" value="Genomic_DNA"/>
</dbReference>